<feature type="region of interest" description="Disordered" evidence="1">
    <location>
        <begin position="449"/>
        <end position="510"/>
    </location>
</feature>
<dbReference type="Pfam" id="PF08401">
    <property type="entry name" value="ArdcN"/>
    <property type="match status" value="1"/>
</dbReference>
<feature type="compositionally biased region" description="Polar residues" evidence="1">
    <location>
        <begin position="1395"/>
        <end position="1406"/>
    </location>
</feature>
<dbReference type="InterPro" id="IPR041459">
    <property type="entry name" value="MPTase-PolyVal"/>
</dbReference>
<evidence type="ECO:0000313" key="5">
    <source>
        <dbReference type="EMBL" id="BFO74060.1"/>
    </source>
</evidence>
<dbReference type="GO" id="GO:0003697">
    <property type="term" value="F:single-stranded DNA binding"/>
    <property type="evidence" value="ECO:0007669"/>
    <property type="project" value="InterPro"/>
</dbReference>
<organism evidence="5">
    <name type="scientific">Prevotella sp. GTC17254</name>
    <dbReference type="NCBI Taxonomy" id="3236794"/>
    <lineage>
        <taxon>Bacteria</taxon>
        <taxon>Pseudomonadati</taxon>
        <taxon>Bacteroidota</taxon>
        <taxon>Bacteroidia</taxon>
        <taxon>Bacteroidales</taxon>
        <taxon>Prevotellaceae</taxon>
        <taxon>Prevotella</taxon>
    </lineage>
</organism>
<feature type="compositionally biased region" description="Basic and acidic residues" evidence="1">
    <location>
        <begin position="486"/>
        <end position="502"/>
    </location>
</feature>
<dbReference type="GO" id="GO:0006298">
    <property type="term" value="P:mismatch repair"/>
    <property type="evidence" value="ECO:0007669"/>
    <property type="project" value="InterPro"/>
</dbReference>
<evidence type="ECO:0008006" key="6">
    <source>
        <dbReference type="Google" id="ProtNLM"/>
    </source>
</evidence>
<dbReference type="GO" id="GO:0030983">
    <property type="term" value="F:mismatched DNA binding"/>
    <property type="evidence" value="ECO:0007669"/>
    <property type="project" value="InterPro"/>
</dbReference>
<dbReference type="EMBL" id="AP035786">
    <property type="protein sequence ID" value="BFO74060.1"/>
    <property type="molecule type" value="Genomic_DNA"/>
</dbReference>
<evidence type="ECO:0000259" key="3">
    <source>
        <dbReference type="Pfam" id="PF08401"/>
    </source>
</evidence>
<feature type="compositionally biased region" description="Basic and acidic residues" evidence="1">
    <location>
        <begin position="1368"/>
        <end position="1380"/>
    </location>
</feature>
<dbReference type="Gene3D" id="3.40.1170.10">
    <property type="entry name" value="DNA repair protein MutS, domain I"/>
    <property type="match status" value="1"/>
</dbReference>
<gene>
    <name evidence="5" type="ORF">GTC17254_16570</name>
</gene>
<feature type="compositionally biased region" description="Polar residues" evidence="1">
    <location>
        <begin position="533"/>
        <end position="544"/>
    </location>
</feature>
<feature type="region of interest" description="Disordered" evidence="1">
    <location>
        <begin position="580"/>
        <end position="629"/>
    </location>
</feature>
<accession>A0AB33J1G3</accession>
<feature type="compositionally biased region" description="Polar residues" evidence="1">
    <location>
        <begin position="1345"/>
        <end position="1367"/>
    </location>
</feature>
<dbReference type="GO" id="GO:0005524">
    <property type="term" value="F:ATP binding"/>
    <property type="evidence" value="ECO:0007669"/>
    <property type="project" value="InterPro"/>
</dbReference>
<feature type="region of interest" description="Disordered" evidence="1">
    <location>
        <begin position="522"/>
        <end position="544"/>
    </location>
</feature>
<feature type="domain" description="N-terminal" evidence="3">
    <location>
        <begin position="23"/>
        <end position="152"/>
    </location>
</feature>
<dbReference type="InterPro" id="IPR013610">
    <property type="entry name" value="ArdC_N"/>
</dbReference>
<protein>
    <recommendedName>
        <fullName evidence="6">DUF1738 domain-containing protein</fullName>
    </recommendedName>
</protein>
<dbReference type="Pfam" id="PF18818">
    <property type="entry name" value="MPTase-PolyVal"/>
    <property type="match status" value="1"/>
</dbReference>
<dbReference type="InterPro" id="IPR007695">
    <property type="entry name" value="DNA_mismatch_repair_MutS-lik_N"/>
</dbReference>
<evidence type="ECO:0000259" key="4">
    <source>
        <dbReference type="Pfam" id="PF18818"/>
    </source>
</evidence>
<evidence type="ECO:0000256" key="1">
    <source>
        <dbReference type="SAM" id="MobiDB-lite"/>
    </source>
</evidence>
<name>A0AB33J1G3_9BACT</name>
<feature type="compositionally biased region" description="Polar residues" evidence="1">
    <location>
        <begin position="449"/>
        <end position="468"/>
    </location>
</feature>
<feature type="region of interest" description="Disordered" evidence="1">
    <location>
        <begin position="1345"/>
        <end position="1406"/>
    </location>
</feature>
<feature type="compositionally biased region" description="Basic and acidic residues" evidence="1">
    <location>
        <begin position="593"/>
        <end position="629"/>
    </location>
</feature>
<sequence>MTDIESRKRSSSDGRNNKFGEALKKFADMMINIIKNANANNWKKGWIGVNGSIQGLPQNISGRTYSGGNSFFLMFNTAEKGYKTPVYMTFHQAKEQNLHVKAGEKSVPIFKWGMSIKDENGKKVSEETYNTLSHDERARMDVRPFPRVFNVFNIDQTNLEEVNKQKYDAIVSRFQSLVQEVKDSEGMYVNEALDRMFEKDEWLSKIQCDQPADQAYYRPSMDTIVLPMKEQFKTGQTPEEVYRDGMEYYSTALHEMAHSTGHESRLNRKFDSRGSGNYAHEELIAEMTSALVGSTMGFDRKILDNNANYLKGWLSVLSRKPETISAIMTDVGKASDMIIEHIDKQRVALNQTPLKAGNLEGLDDELANIKTRGKTLYDLQEQYRRIYDHDLFGVDDERTGQIGYRIQQAKQVISTYNYNIAAAYGEEFLFSEQAMTTIIPHAVYSGREQTTLTPQGQRVETVSENQSSEEFHAKEIPVSMPTSNEETPKLEESQEKYVDPDRNPLAPADDYDDFSEALAEGLGIEDSKEDTTENVSISEDSSPQTDLAVVAEHIMEIGHVSKGEAERMAVPIVEEQQAAMNEKKQKAAQTKQEAVKKADEARKAEDERRREVEEQRRREEENNKHDKDGGQVAKIVLHAALLIGALELAKGNKGIWMNKSGKSNAEFLWAKTPITPYNNLMMNLQSDHKGYKTNVYAYFDELKEVGDSVRNNEKALPFNWTHWNYQNIATKEVITKGEYQTLSDDEKSLYAKHHTHQTQQIFNIDQTSVTSKQIYGDLIKDAGVKYEELSERGVSSMMNFATKLKTKHPTAMVVAHTEDKYEIYGKDAVRAGKLLNLPVSQRDIDGKPVKFTGFPLDRIDDYLTKLVQAKQWVVVADNLDSAELVRRLPNEKDVLSKAYDTARTVAQSAGMGYERVMVLQNAEYDGKADKIIVSGMADKDNGGSRQAAIEKANDIYRAVVAATGSEQRLDRMGRNNLLPKDDIKYEKLVQELSAGVLMARQGLPATLSKDSMQHIGYWQRELRENPRLLGLLEKDVNNAVESIDKHLRHQVVKYEEIRKALPPKDLNISPRQFQISTDLSKLPDIESKEVVIVRDKSKGTADVILPEGASLEDDVEISGIRKDRIRIALGHEGISNVKFYNAGGALGLKEPNDYYKDKTVSVDRLKQYEFNQHREIDVQPQIAATAISKIELFTHIRDEKGQYAFFFKAENEPSFSVYPNDAHKQLYFNVRGTDRQQEIHNALAQKYYTVAKAHPEIKVELVMPKVPDIDVSKIERPTITKDKDNPNKKYVMATINGEFMKKEISKTQWDRMWLADDMSAYKKAVAAVAFEPFLKEAAQKSQSAGLSANQTAQQPNTLMTEQTSGKDVSNDDKDDSRELEVNTDTVGEEEDKKPTQTARPTSSVRR</sequence>
<evidence type="ECO:0000259" key="2">
    <source>
        <dbReference type="Pfam" id="PF01624"/>
    </source>
</evidence>
<proteinExistence type="predicted"/>
<feature type="domain" description="DNA mismatch repair protein MutS-like N-terminal" evidence="2">
    <location>
        <begin position="796"/>
        <end position="884"/>
    </location>
</feature>
<dbReference type="SUPFAM" id="SSF55271">
    <property type="entry name" value="DNA repair protein MutS, domain I"/>
    <property type="match status" value="1"/>
</dbReference>
<dbReference type="InterPro" id="IPR016151">
    <property type="entry name" value="DNA_mismatch_repair_MutS_N"/>
</dbReference>
<feature type="domain" description="Polyvalent protein metallopeptidase" evidence="4">
    <location>
        <begin position="205"/>
        <end position="324"/>
    </location>
</feature>
<reference evidence="5" key="1">
    <citation type="submission" date="2024-07" db="EMBL/GenBank/DDBJ databases">
        <title>Complete genome sequence of Prevotella sp. YM-2024 GTC17254.</title>
        <authorList>
            <person name="Hayashi M."/>
            <person name="Muto Y."/>
            <person name="Tanaka K."/>
            <person name="Niwa H."/>
        </authorList>
    </citation>
    <scope>NUCLEOTIDE SEQUENCE</scope>
    <source>
        <strain evidence="5">GTC17254</strain>
    </source>
</reference>
<dbReference type="Pfam" id="PF01624">
    <property type="entry name" value="MutS_I"/>
    <property type="match status" value="1"/>
</dbReference>